<dbReference type="RefSeq" id="XP_016212425.1">
    <property type="nucleotide sequence ID" value="XM_016359589.1"/>
</dbReference>
<dbReference type="SUPFAM" id="SSF51695">
    <property type="entry name" value="PLC-like phosphodiesterases"/>
    <property type="match status" value="1"/>
</dbReference>
<keyword evidence="6" id="KW-1185">Reference proteome</keyword>
<name>A0A0D1XJT2_9PEZI</name>
<feature type="region of interest" description="Disordered" evidence="3">
    <location>
        <begin position="1"/>
        <end position="24"/>
    </location>
</feature>
<evidence type="ECO:0000256" key="3">
    <source>
        <dbReference type="SAM" id="MobiDB-lite"/>
    </source>
</evidence>
<dbReference type="GO" id="GO:0006629">
    <property type="term" value="P:lipid metabolic process"/>
    <property type="evidence" value="ECO:0007669"/>
    <property type="project" value="InterPro"/>
</dbReference>
<dbReference type="HOGENOM" id="CLU_031561_2_0_1"/>
<comment type="similarity">
    <text evidence="1">Belongs to the AIM6 family.</text>
</comment>
<sequence>MMDENASPQAASALAASSPMSPKSFEAQQPLLLELDVEDGIERRRSRRSRPRWGRHNQQPTSAQVHQFCNRMFLRSLVWFMKISAGFISGFIFALFVIPFWPTPSEDHFDDAFRNFQTSLGISPFDPDYPTEYMKSVLPIPCHSHNDYLRRRPLWSALGSGCIAVEADVWHIGADLYVGHTQDEVVRSKTLTNLYIEPLTELLDHRNMNRMEWSEMKGVFYQDPSQTLVLLVDLKTPDCWDLLYEQIEPLRQKGYLTYWDGSTRIIRPVTVVASGSAPFDILISNQTYRDIFYDAPLDALDDCIDGECESSQVSEGAIPYKYNPSNSYYASSSLARAIGAIPGFRLTNSQLELIRRQIDEARKRGLIPRYWGTPRWPRGLRDELWGVLLHEGVGVLNVDDLRAARKGNWGIWSQPSF</sequence>
<evidence type="ECO:0000313" key="6">
    <source>
        <dbReference type="Proteomes" id="UP000053259"/>
    </source>
</evidence>
<dbReference type="EMBL" id="KN847548">
    <property type="protein sequence ID" value="KIW02556.1"/>
    <property type="molecule type" value="Genomic_DNA"/>
</dbReference>
<dbReference type="Proteomes" id="UP000053259">
    <property type="component" value="Unassembled WGS sequence"/>
</dbReference>
<keyword evidence="4" id="KW-0472">Membrane</keyword>
<reference evidence="5 6" key="1">
    <citation type="submission" date="2015-01" db="EMBL/GenBank/DDBJ databases">
        <title>The Genome Sequence of Ochroconis gallopava CBS43764.</title>
        <authorList>
            <consortium name="The Broad Institute Genomics Platform"/>
            <person name="Cuomo C."/>
            <person name="de Hoog S."/>
            <person name="Gorbushina A."/>
            <person name="Stielow B."/>
            <person name="Teixiera M."/>
            <person name="Abouelleil A."/>
            <person name="Chapman S.B."/>
            <person name="Priest M."/>
            <person name="Young S.K."/>
            <person name="Wortman J."/>
            <person name="Nusbaum C."/>
            <person name="Birren B."/>
        </authorList>
    </citation>
    <scope>NUCLEOTIDE SEQUENCE [LARGE SCALE GENOMIC DNA]</scope>
    <source>
        <strain evidence="5 6">CBS 43764</strain>
    </source>
</reference>
<dbReference type="InParanoid" id="A0A0D1XJT2"/>
<proteinExistence type="inferred from homology"/>
<dbReference type="GeneID" id="27313984"/>
<feature type="transmembrane region" description="Helical" evidence="4">
    <location>
        <begin position="77"/>
        <end position="101"/>
    </location>
</feature>
<dbReference type="AlphaFoldDB" id="A0A0D1XJT2"/>
<dbReference type="VEuPathDB" id="FungiDB:PV09_06011"/>
<keyword evidence="4" id="KW-0812">Transmembrane</keyword>
<evidence type="ECO:0000256" key="4">
    <source>
        <dbReference type="SAM" id="Phobius"/>
    </source>
</evidence>
<accession>A0A0D1XJT2</accession>
<dbReference type="InterPro" id="IPR017946">
    <property type="entry name" value="PLC-like_Pdiesterase_TIM-brl"/>
</dbReference>
<dbReference type="InterPro" id="IPR051236">
    <property type="entry name" value="HAT_RTT109-like"/>
</dbReference>
<evidence type="ECO:0000313" key="5">
    <source>
        <dbReference type="EMBL" id="KIW02556.1"/>
    </source>
</evidence>
<organism evidence="5 6">
    <name type="scientific">Verruconis gallopava</name>
    <dbReference type="NCBI Taxonomy" id="253628"/>
    <lineage>
        <taxon>Eukaryota</taxon>
        <taxon>Fungi</taxon>
        <taxon>Dikarya</taxon>
        <taxon>Ascomycota</taxon>
        <taxon>Pezizomycotina</taxon>
        <taxon>Dothideomycetes</taxon>
        <taxon>Pleosporomycetidae</taxon>
        <taxon>Venturiales</taxon>
        <taxon>Sympoventuriaceae</taxon>
        <taxon>Verruconis</taxon>
    </lineage>
</organism>
<dbReference type="FunCoup" id="A0A0D1XJT2">
    <property type="interactions" value="6"/>
</dbReference>
<evidence type="ECO:0000256" key="1">
    <source>
        <dbReference type="ARBA" id="ARBA00008858"/>
    </source>
</evidence>
<gene>
    <name evidence="5" type="ORF">PV09_06011</name>
</gene>
<dbReference type="PANTHER" id="PTHR31571:SF1">
    <property type="entry name" value="ALTERED INHERITANCE OF MITOCHONDRIA PROTEIN 6"/>
    <property type="match status" value="1"/>
</dbReference>
<dbReference type="STRING" id="253628.A0A0D1XJT2"/>
<protein>
    <recommendedName>
        <fullName evidence="2">Altered inheritance of mitochondria protein 6</fullName>
    </recommendedName>
</protein>
<evidence type="ECO:0000256" key="2">
    <source>
        <dbReference type="ARBA" id="ARBA00014286"/>
    </source>
</evidence>
<dbReference type="GO" id="GO:0008081">
    <property type="term" value="F:phosphoric diester hydrolase activity"/>
    <property type="evidence" value="ECO:0007669"/>
    <property type="project" value="InterPro"/>
</dbReference>
<dbReference type="PANTHER" id="PTHR31571">
    <property type="entry name" value="ALTERED INHERITANCE OF MITOCHONDRIA PROTEIN 6"/>
    <property type="match status" value="1"/>
</dbReference>
<keyword evidence="4" id="KW-1133">Transmembrane helix</keyword>